<evidence type="ECO:0000313" key="1">
    <source>
        <dbReference type="EMBL" id="KAJ3543335.1"/>
    </source>
</evidence>
<keyword evidence="2" id="KW-1185">Reference proteome</keyword>
<evidence type="ECO:0000313" key="2">
    <source>
        <dbReference type="Proteomes" id="UP001148662"/>
    </source>
</evidence>
<organism evidence="1 2">
    <name type="scientific">Phlebia brevispora</name>
    <dbReference type="NCBI Taxonomy" id="194682"/>
    <lineage>
        <taxon>Eukaryota</taxon>
        <taxon>Fungi</taxon>
        <taxon>Dikarya</taxon>
        <taxon>Basidiomycota</taxon>
        <taxon>Agaricomycotina</taxon>
        <taxon>Agaricomycetes</taxon>
        <taxon>Polyporales</taxon>
        <taxon>Meruliaceae</taxon>
        <taxon>Phlebia</taxon>
    </lineage>
</organism>
<sequence>MNDSQNGSAVGHQDACGRLESCHLSNFKGVRAQSPRFGLCGTTSHRAQAQRGEYLKDQILRQLSSYPSCPVANQRCAACDPSFISPSSINLCVQSSLKMNTQLYRHPAFLARAEFLSGSKRIALAYARARAVLTTWHLSVDDIASRSQRFWDMQTDPVLPLDAGCLIILGCHLNLFAGTLCSFLPRRPDLRPILESAVKGEFFGHMLLTEVGHGLDIMNLETTATKVEDGYILNTPHSSAAKFMPPTTPICPKMALVFARLIVDGEERGIHPFLVPTSDTRGMCAGITSRQLPPRSGGSPLDYAITTFDHIHLPPSSFLGASLDRPIDRQNLLNQYVSQVGVAALTLSVSTIAGAKIIACVGADYSYRRQVQGKGPERVPIISFRTQQLPVLYATAIAYVLDAWQPYVIAQYMQLGLDHRVRHGLTVVFKALVCRLFTKSAQDIGERLGAQGTFGHNLVSQIEMDSRGASIAEGDIVVLCIRLFSELLQGRYALPPALHPETLLSRHSAHLFSTFSKMVASFPKGHRDEQFNNLLLPQAEPAVMSLGSAAAYSSALDAGVSQPLLDLFECAMIKMDLVWYSEYAGVSAADFRIREDNTVRAALPKLKGYIDGFGIRPWVTAPIVSDEAWNGWMLAFTAHRSSELANVSPALARL</sequence>
<gene>
    <name evidence="1" type="ORF">NM688_g5865</name>
</gene>
<protein>
    <submittedName>
        <fullName evidence="1">Uncharacterized protein</fullName>
    </submittedName>
</protein>
<dbReference type="EMBL" id="JANHOG010001130">
    <property type="protein sequence ID" value="KAJ3543335.1"/>
    <property type="molecule type" value="Genomic_DNA"/>
</dbReference>
<accession>A0ACC1SNN8</accession>
<comment type="caution">
    <text evidence="1">The sequence shown here is derived from an EMBL/GenBank/DDBJ whole genome shotgun (WGS) entry which is preliminary data.</text>
</comment>
<proteinExistence type="predicted"/>
<dbReference type="Proteomes" id="UP001148662">
    <property type="component" value="Unassembled WGS sequence"/>
</dbReference>
<name>A0ACC1SNN8_9APHY</name>
<reference evidence="1" key="1">
    <citation type="submission" date="2022-07" db="EMBL/GenBank/DDBJ databases">
        <title>Genome Sequence of Phlebia brevispora.</title>
        <authorList>
            <person name="Buettner E."/>
        </authorList>
    </citation>
    <scope>NUCLEOTIDE SEQUENCE</scope>
    <source>
        <strain evidence="1">MPL23</strain>
    </source>
</reference>